<accession>A0ABQ9HKI3</accession>
<reference evidence="1 2" key="1">
    <citation type="submission" date="2023-02" db="EMBL/GenBank/DDBJ databases">
        <title>LHISI_Scaffold_Assembly.</title>
        <authorList>
            <person name="Stuart O.P."/>
            <person name="Cleave R."/>
            <person name="Magrath M.J.L."/>
            <person name="Mikheyev A.S."/>
        </authorList>
    </citation>
    <scope>NUCLEOTIDE SEQUENCE [LARGE SCALE GENOMIC DNA]</scope>
    <source>
        <strain evidence="1">Daus_M_001</strain>
        <tissue evidence="1">Leg muscle</tissue>
    </source>
</reference>
<organism evidence="1 2">
    <name type="scientific">Dryococelus australis</name>
    <dbReference type="NCBI Taxonomy" id="614101"/>
    <lineage>
        <taxon>Eukaryota</taxon>
        <taxon>Metazoa</taxon>
        <taxon>Ecdysozoa</taxon>
        <taxon>Arthropoda</taxon>
        <taxon>Hexapoda</taxon>
        <taxon>Insecta</taxon>
        <taxon>Pterygota</taxon>
        <taxon>Neoptera</taxon>
        <taxon>Polyneoptera</taxon>
        <taxon>Phasmatodea</taxon>
        <taxon>Verophasmatodea</taxon>
        <taxon>Anareolatae</taxon>
        <taxon>Phasmatidae</taxon>
        <taxon>Eurycanthinae</taxon>
        <taxon>Dryococelus</taxon>
    </lineage>
</organism>
<protein>
    <submittedName>
        <fullName evidence="1">Uncharacterized protein</fullName>
    </submittedName>
</protein>
<evidence type="ECO:0000313" key="2">
    <source>
        <dbReference type="Proteomes" id="UP001159363"/>
    </source>
</evidence>
<dbReference type="EMBL" id="JARBHB010000004">
    <property type="protein sequence ID" value="KAJ8884837.1"/>
    <property type="molecule type" value="Genomic_DNA"/>
</dbReference>
<dbReference type="Proteomes" id="UP001159363">
    <property type="component" value="Chromosome X"/>
</dbReference>
<gene>
    <name evidence="1" type="ORF">PR048_011033</name>
</gene>
<feature type="non-terminal residue" evidence="1">
    <location>
        <position position="109"/>
    </location>
</feature>
<evidence type="ECO:0000313" key="1">
    <source>
        <dbReference type="EMBL" id="KAJ8884837.1"/>
    </source>
</evidence>
<name>A0ABQ9HKI3_9NEOP</name>
<comment type="caution">
    <text evidence="1">The sequence shown here is derived from an EMBL/GenBank/DDBJ whole genome shotgun (WGS) entry which is preliminary data.</text>
</comment>
<sequence>MIPNTRQKHQFVPFDCNRLKYYTITSSSQDFQENKDYSACISGVGKGTLCPFFYSAGPSASFQRSVKDTVWVPFENILCVINPAEFSTSSVRKWNVEPGLSNELAELSQ</sequence>
<keyword evidence="2" id="KW-1185">Reference proteome</keyword>
<proteinExistence type="predicted"/>